<name>A0A1S8T8C3_9CLOT</name>
<dbReference type="Pfam" id="PF14602">
    <property type="entry name" value="Hexapep_2"/>
    <property type="match status" value="1"/>
</dbReference>
<keyword evidence="3" id="KW-0012">Acyltransferase</keyword>
<proteinExistence type="predicted"/>
<dbReference type="InterPro" id="IPR011004">
    <property type="entry name" value="Trimer_LpxA-like_sf"/>
</dbReference>
<dbReference type="CDD" id="cd00208">
    <property type="entry name" value="LbetaH"/>
    <property type="match status" value="1"/>
</dbReference>
<protein>
    <submittedName>
        <fullName evidence="3">dTDP-3-amino-3,6-dideoxy-alpha-D-galactopyranose 3-N-acetyltransferase</fullName>
        <ecNumber evidence="3">2.3.1.197</ecNumber>
    </submittedName>
</protein>
<dbReference type="GO" id="GO:0016746">
    <property type="term" value="F:acyltransferase activity"/>
    <property type="evidence" value="ECO:0007669"/>
    <property type="project" value="UniProtKB-KW"/>
</dbReference>
<dbReference type="InterPro" id="IPR018357">
    <property type="entry name" value="Hexapep_transf_CS"/>
</dbReference>
<accession>A0A1S8T8C3</accession>
<dbReference type="Gene3D" id="6.20.70.30">
    <property type="match status" value="1"/>
</dbReference>
<keyword evidence="2" id="KW-0677">Repeat</keyword>
<comment type="caution">
    <text evidence="3">The sequence shown here is derived from an EMBL/GenBank/DDBJ whole genome shotgun (WGS) entry which is preliminary data.</text>
</comment>
<keyword evidence="4" id="KW-1185">Reference proteome</keyword>
<gene>
    <name evidence="3" type="primary">fdtC</name>
    <name evidence="3" type="ORF">CLPUN_41870</name>
</gene>
<dbReference type="EMBL" id="LZZM01000205">
    <property type="protein sequence ID" value="OOM74047.1"/>
    <property type="molecule type" value="Genomic_DNA"/>
</dbReference>
<organism evidence="3 4">
    <name type="scientific">Clostridium puniceum</name>
    <dbReference type="NCBI Taxonomy" id="29367"/>
    <lineage>
        <taxon>Bacteria</taxon>
        <taxon>Bacillati</taxon>
        <taxon>Bacillota</taxon>
        <taxon>Clostridia</taxon>
        <taxon>Eubacteriales</taxon>
        <taxon>Clostridiaceae</taxon>
        <taxon>Clostridium</taxon>
    </lineage>
</organism>
<dbReference type="Proteomes" id="UP000190890">
    <property type="component" value="Unassembled WGS sequence"/>
</dbReference>
<keyword evidence="1 3" id="KW-0808">Transferase</keyword>
<dbReference type="SUPFAM" id="SSF51161">
    <property type="entry name" value="Trimeric LpxA-like enzymes"/>
    <property type="match status" value="1"/>
</dbReference>
<dbReference type="InterPro" id="IPR050179">
    <property type="entry name" value="Trans_hexapeptide_repeat"/>
</dbReference>
<dbReference type="PANTHER" id="PTHR43300">
    <property type="entry name" value="ACETYLTRANSFERASE"/>
    <property type="match status" value="1"/>
</dbReference>
<dbReference type="RefSeq" id="WP_077849143.1">
    <property type="nucleotide sequence ID" value="NZ_LZZM01000205.1"/>
</dbReference>
<evidence type="ECO:0000256" key="2">
    <source>
        <dbReference type="ARBA" id="ARBA00022737"/>
    </source>
</evidence>
<dbReference type="STRING" id="29367.CLPUN_41870"/>
<sequence length="265" mass="29339">MSKCIISDTATVKENVIIGNNVLIEDNCFIDHGVIIRDNVHIKKGSFIGARCILGEYLMDFYSDRINKINPLIIGENSLIRSETIIYGNTTIGNNFQTGHRVTIRESSIIGNNVRIGTSSDVQEECIIGNYVSLHSNVFVGEKSLIKNFVWIFPHVILTNDPTPPSQIIIGATLEDYSVVAAGSIILPGVNIGEESLVGAGSIVTKNVEKETVVAGNPAKKICLTKDIKNKLTGKQVYPWKYNFSRGMPWVKLGYEQWLKNEKLK</sequence>
<dbReference type="Pfam" id="PF00132">
    <property type="entry name" value="Hexapep"/>
    <property type="match status" value="2"/>
</dbReference>
<dbReference type="OrthoDB" id="9801697at2"/>
<dbReference type="EC" id="2.3.1.197" evidence="3"/>
<evidence type="ECO:0000256" key="1">
    <source>
        <dbReference type="ARBA" id="ARBA00022679"/>
    </source>
</evidence>
<evidence type="ECO:0000313" key="4">
    <source>
        <dbReference type="Proteomes" id="UP000190890"/>
    </source>
</evidence>
<dbReference type="Gene3D" id="2.160.10.10">
    <property type="entry name" value="Hexapeptide repeat proteins"/>
    <property type="match status" value="1"/>
</dbReference>
<reference evidence="3 4" key="1">
    <citation type="submission" date="2016-05" db="EMBL/GenBank/DDBJ databases">
        <title>Microbial solvent formation.</title>
        <authorList>
            <person name="Poehlein A."/>
            <person name="Montoya Solano J.D."/>
            <person name="Flitsch S."/>
            <person name="Krabben P."/>
            <person name="Duerre P."/>
            <person name="Daniel R."/>
        </authorList>
    </citation>
    <scope>NUCLEOTIDE SEQUENCE [LARGE SCALE GENOMIC DNA]</scope>
    <source>
        <strain evidence="3 4">DSM 2619</strain>
    </source>
</reference>
<dbReference type="CDD" id="cd03358">
    <property type="entry name" value="LbH_WxcM_N_like"/>
    <property type="match status" value="1"/>
</dbReference>
<dbReference type="AlphaFoldDB" id="A0A1S8T8C3"/>
<evidence type="ECO:0000313" key="3">
    <source>
        <dbReference type="EMBL" id="OOM74047.1"/>
    </source>
</evidence>
<dbReference type="PROSITE" id="PS00101">
    <property type="entry name" value="HEXAPEP_TRANSFERASES"/>
    <property type="match status" value="1"/>
</dbReference>
<dbReference type="InterPro" id="IPR001451">
    <property type="entry name" value="Hexapep"/>
</dbReference>